<keyword evidence="10 13" id="KW-1133">Transmembrane helix</keyword>
<evidence type="ECO:0000256" key="12">
    <source>
        <dbReference type="ARBA" id="ARBA00023136"/>
    </source>
</evidence>
<evidence type="ECO:0000256" key="8">
    <source>
        <dbReference type="ARBA" id="ARBA00022801"/>
    </source>
</evidence>
<dbReference type="GO" id="GO:0006508">
    <property type="term" value="P:proteolysis"/>
    <property type="evidence" value="ECO:0007669"/>
    <property type="project" value="UniProtKB-KW"/>
</dbReference>
<comment type="subcellular location">
    <subcellularLocation>
        <location evidence="2">Cell membrane</location>
        <topology evidence="2">Multi-pass membrane protein</topology>
    </subcellularLocation>
</comment>
<feature type="transmembrane region" description="Helical" evidence="13">
    <location>
        <begin position="126"/>
        <end position="149"/>
    </location>
</feature>
<evidence type="ECO:0000256" key="1">
    <source>
        <dbReference type="ARBA" id="ARBA00001947"/>
    </source>
</evidence>
<gene>
    <name evidence="15" type="ORF">A2W13_03440</name>
</gene>
<evidence type="ECO:0000256" key="7">
    <source>
        <dbReference type="ARBA" id="ARBA00022723"/>
    </source>
</evidence>
<dbReference type="InterPro" id="IPR052348">
    <property type="entry name" value="Metallopeptidase_M50B"/>
</dbReference>
<comment type="caution">
    <text evidence="15">The sequence shown here is derived from an EMBL/GenBank/DDBJ whole genome shotgun (WGS) entry which is preliminary data.</text>
</comment>
<evidence type="ECO:0000259" key="14">
    <source>
        <dbReference type="Pfam" id="PF02163"/>
    </source>
</evidence>
<evidence type="ECO:0000256" key="4">
    <source>
        <dbReference type="ARBA" id="ARBA00022475"/>
    </source>
</evidence>
<evidence type="ECO:0000313" key="16">
    <source>
        <dbReference type="Proteomes" id="UP000178533"/>
    </source>
</evidence>
<keyword evidence="12 13" id="KW-0472">Membrane</keyword>
<dbReference type="InterPro" id="IPR008915">
    <property type="entry name" value="Peptidase_M50"/>
</dbReference>
<dbReference type="InterPro" id="IPR044537">
    <property type="entry name" value="Rip2-like"/>
</dbReference>
<evidence type="ECO:0000256" key="10">
    <source>
        <dbReference type="ARBA" id="ARBA00022989"/>
    </source>
</evidence>
<keyword evidence="11" id="KW-0482">Metalloprotease</keyword>
<dbReference type="GO" id="GO:0008237">
    <property type="term" value="F:metallopeptidase activity"/>
    <property type="evidence" value="ECO:0007669"/>
    <property type="project" value="UniProtKB-KW"/>
</dbReference>
<evidence type="ECO:0000313" key="15">
    <source>
        <dbReference type="EMBL" id="OGM11740.1"/>
    </source>
</evidence>
<keyword evidence="5" id="KW-0645">Protease</keyword>
<name>A0A1F7X9N6_9BACT</name>
<keyword evidence="4" id="KW-1003">Cell membrane</keyword>
<dbReference type="GO" id="GO:0046872">
    <property type="term" value="F:metal ion binding"/>
    <property type="evidence" value="ECO:0007669"/>
    <property type="project" value="UniProtKB-KW"/>
</dbReference>
<evidence type="ECO:0000256" key="6">
    <source>
        <dbReference type="ARBA" id="ARBA00022692"/>
    </source>
</evidence>
<keyword evidence="8" id="KW-0378">Hydrolase</keyword>
<dbReference type="GO" id="GO:0005886">
    <property type="term" value="C:plasma membrane"/>
    <property type="evidence" value="ECO:0007669"/>
    <property type="project" value="UniProtKB-SubCell"/>
</dbReference>
<protein>
    <recommendedName>
        <fullName evidence="14">Peptidase M50 domain-containing protein</fullName>
    </recommendedName>
</protein>
<dbReference type="EMBL" id="MGFT01000014">
    <property type="protein sequence ID" value="OGM11740.1"/>
    <property type="molecule type" value="Genomic_DNA"/>
</dbReference>
<comment type="cofactor">
    <cofactor evidence="1">
        <name>Zn(2+)</name>
        <dbReference type="ChEBI" id="CHEBI:29105"/>
    </cofactor>
</comment>
<feature type="domain" description="Peptidase M50" evidence="14">
    <location>
        <begin position="130"/>
        <end position="186"/>
    </location>
</feature>
<dbReference type="PANTHER" id="PTHR35864:SF1">
    <property type="entry name" value="ZINC METALLOPROTEASE YWHC-RELATED"/>
    <property type="match status" value="1"/>
</dbReference>
<dbReference type="Pfam" id="PF02163">
    <property type="entry name" value="Peptidase_M50"/>
    <property type="match status" value="1"/>
</dbReference>
<accession>A0A1F7X9N6</accession>
<evidence type="ECO:0000256" key="13">
    <source>
        <dbReference type="SAM" id="Phobius"/>
    </source>
</evidence>
<proteinExistence type="inferred from homology"/>
<keyword evidence="6 13" id="KW-0812">Transmembrane</keyword>
<keyword evidence="7" id="KW-0479">Metal-binding</keyword>
<reference evidence="15 16" key="1">
    <citation type="journal article" date="2016" name="Nat. Commun.">
        <title>Thousands of microbial genomes shed light on interconnected biogeochemical processes in an aquifer system.</title>
        <authorList>
            <person name="Anantharaman K."/>
            <person name="Brown C.T."/>
            <person name="Hug L.A."/>
            <person name="Sharon I."/>
            <person name="Castelle C.J."/>
            <person name="Probst A.J."/>
            <person name="Thomas B.C."/>
            <person name="Singh A."/>
            <person name="Wilkins M.J."/>
            <person name="Karaoz U."/>
            <person name="Brodie E.L."/>
            <person name="Williams K.H."/>
            <person name="Hubbard S.S."/>
            <person name="Banfield J.F."/>
        </authorList>
    </citation>
    <scope>NUCLEOTIDE SEQUENCE [LARGE SCALE GENOMIC DNA]</scope>
</reference>
<evidence type="ECO:0000256" key="2">
    <source>
        <dbReference type="ARBA" id="ARBA00004651"/>
    </source>
</evidence>
<feature type="transmembrane region" description="Helical" evidence="13">
    <location>
        <begin position="179"/>
        <end position="210"/>
    </location>
</feature>
<organism evidence="15 16">
    <name type="scientific">Candidatus Woesebacteria bacterium RBG_16_36_11</name>
    <dbReference type="NCBI Taxonomy" id="1802481"/>
    <lineage>
        <taxon>Bacteria</taxon>
        <taxon>Candidatus Woeseibacteriota</taxon>
    </lineage>
</organism>
<evidence type="ECO:0000256" key="11">
    <source>
        <dbReference type="ARBA" id="ARBA00023049"/>
    </source>
</evidence>
<dbReference type="PANTHER" id="PTHR35864">
    <property type="entry name" value="ZINC METALLOPROTEASE MJ0611-RELATED"/>
    <property type="match status" value="1"/>
</dbReference>
<dbReference type="Proteomes" id="UP000178533">
    <property type="component" value="Unassembled WGS sequence"/>
</dbReference>
<evidence type="ECO:0000256" key="3">
    <source>
        <dbReference type="ARBA" id="ARBA00007931"/>
    </source>
</evidence>
<comment type="similarity">
    <text evidence="3">Belongs to the peptidase M50B family.</text>
</comment>
<dbReference type="CDD" id="cd06158">
    <property type="entry name" value="S2P-M50_like_1"/>
    <property type="match status" value="1"/>
</dbReference>
<evidence type="ECO:0000256" key="9">
    <source>
        <dbReference type="ARBA" id="ARBA00022833"/>
    </source>
</evidence>
<feature type="transmembrane region" description="Helical" evidence="13">
    <location>
        <begin position="95"/>
        <end position="120"/>
    </location>
</feature>
<dbReference type="AlphaFoldDB" id="A0A1F7X9N6"/>
<keyword evidence="9" id="KW-0862">Zinc</keyword>
<sequence>MLNLIFLILAFVIAITIHESAHAWAADKLGDPTARLDGRLSLNPIKHYDPIGTSLLFFLVILRAITQNPGIIPFGWAKPVVIDPYNLKNPKKDGALISLAGPGANLILAIISSIFLRIFSNPFSPFYVLAGFFYSIILLNIALGVFNLIPIHPLDGGKILLGLLPDKEARDADLFLRRYGIIILFFLIFPTIGGVSPISLIISPILQFFISILAPGNPII</sequence>
<evidence type="ECO:0000256" key="5">
    <source>
        <dbReference type="ARBA" id="ARBA00022670"/>
    </source>
</evidence>